<sequence length="402" mass="44155">MPKQSANPVGMKIYRGKEAPKPKKLPLARVLKWFSAILVIILLVAGGTLVAASYLSVKAPLVSVGFQRKVDYLIASVPGIPKTTKQILTKAAQDSEKITIAKQKIEFQMKSGDISLGTLSIESRVDSSDLNNPSLEARIRGEFGLASQVYDLDLSPTQIADDVYFKLDKLPGALLISYGYDLNKIKGKWYQINAKVVRESIGADIRSDEGIKEDIEEKTDEVFDLLDKEKLFQKFQRLPDEKIAGRDSYRRALSPGSTTLAKIFRKLTDSKVEEKEIAEMIKNPKLDLWIDKKNFFVNKMEVTTGFTSEVAGSSTLVGPTSKPIEVRLGYELSEINQKVEIKAPDGATKIGSLAELFLLVAPADAVSVQGVLGASSATAEFGSNVIFLERLIHVVTLFPSSI</sequence>
<evidence type="ECO:0000256" key="1">
    <source>
        <dbReference type="SAM" id="Phobius"/>
    </source>
</evidence>
<dbReference type="AlphaFoldDB" id="A0A1G1W2E6"/>
<keyword evidence="1" id="KW-1133">Transmembrane helix</keyword>
<name>A0A1G1W2E6_9BACT</name>
<accession>A0A1G1W2E6</accession>
<evidence type="ECO:0000313" key="3">
    <source>
        <dbReference type="Proteomes" id="UP000176299"/>
    </source>
</evidence>
<keyword evidence="1" id="KW-0812">Transmembrane</keyword>
<protein>
    <submittedName>
        <fullName evidence="2">Uncharacterized protein</fullName>
    </submittedName>
</protein>
<dbReference type="Proteomes" id="UP000176299">
    <property type="component" value="Unassembled WGS sequence"/>
</dbReference>
<organism evidence="2 3">
    <name type="scientific">Candidatus Woykebacteria bacterium GWA1_44_8</name>
    <dbReference type="NCBI Taxonomy" id="1802591"/>
    <lineage>
        <taxon>Bacteria</taxon>
        <taxon>Candidatus Woykeibacteriota</taxon>
    </lineage>
</organism>
<dbReference type="STRING" id="1802591.A2113_00695"/>
<gene>
    <name evidence="2" type="ORF">A2113_00695</name>
</gene>
<feature type="transmembrane region" description="Helical" evidence="1">
    <location>
        <begin position="33"/>
        <end position="55"/>
    </location>
</feature>
<dbReference type="EMBL" id="MHCN01000010">
    <property type="protein sequence ID" value="OGY21832.1"/>
    <property type="molecule type" value="Genomic_DNA"/>
</dbReference>
<keyword evidence="1" id="KW-0472">Membrane</keyword>
<proteinExistence type="predicted"/>
<comment type="caution">
    <text evidence="2">The sequence shown here is derived from an EMBL/GenBank/DDBJ whole genome shotgun (WGS) entry which is preliminary data.</text>
</comment>
<evidence type="ECO:0000313" key="2">
    <source>
        <dbReference type="EMBL" id="OGY21832.1"/>
    </source>
</evidence>
<reference evidence="2 3" key="1">
    <citation type="journal article" date="2016" name="Nat. Commun.">
        <title>Thousands of microbial genomes shed light on interconnected biogeochemical processes in an aquifer system.</title>
        <authorList>
            <person name="Anantharaman K."/>
            <person name="Brown C.T."/>
            <person name="Hug L.A."/>
            <person name="Sharon I."/>
            <person name="Castelle C.J."/>
            <person name="Probst A.J."/>
            <person name="Thomas B.C."/>
            <person name="Singh A."/>
            <person name="Wilkins M.J."/>
            <person name="Karaoz U."/>
            <person name="Brodie E.L."/>
            <person name="Williams K.H."/>
            <person name="Hubbard S.S."/>
            <person name="Banfield J.F."/>
        </authorList>
    </citation>
    <scope>NUCLEOTIDE SEQUENCE [LARGE SCALE GENOMIC DNA]</scope>
</reference>